<evidence type="ECO:0000313" key="4">
    <source>
        <dbReference type="Proteomes" id="UP000030746"/>
    </source>
</evidence>
<dbReference type="OrthoDB" id="6137897at2759"/>
<dbReference type="SUPFAM" id="SSF48452">
    <property type="entry name" value="TPR-like"/>
    <property type="match status" value="1"/>
</dbReference>
<dbReference type="RefSeq" id="XP_009057635.1">
    <property type="nucleotide sequence ID" value="XM_009059387.1"/>
</dbReference>
<dbReference type="PANTHER" id="PTHR16253:SF0">
    <property type="entry name" value="TETRATRICOPEPTIDE REPEAT PROTEIN 22"/>
    <property type="match status" value="1"/>
</dbReference>
<reference evidence="3 4" key="1">
    <citation type="journal article" date="2013" name="Nature">
        <title>Insights into bilaterian evolution from three spiralian genomes.</title>
        <authorList>
            <person name="Simakov O."/>
            <person name="Marletaz F."/>
            <person name="Cho S.J."/>
            <person name="Edsinger-Gonzales E."/>
            <person name="Havlak P."/>
            <person name="Hellsten U."/>
            <person name="Kuo D.H."/>
            <person name="Larsson T."/>
            <person name="Lv J."/>
            <person name="Arendt D."/>
            <person name="Savage R."/>
            <person name="Osoegawa K."/>
            <person name="de Jong P."/>
            <person name="Grimwood J."/>
            <person name="Chapman J.A."/>
            <person name="Shapiro H."/>
            <person name="Aerts A."/>
            <person name="Otillar R.P."/>
            <person name="Terry A.Y."/>
            <person name="Boore J.L."/>
            <person name="Grigoriev I.V."/>
            <person name="Lindberg D.R."/>
            <person name="Seaver E.C."/>
            <person name="Weisblat D.A."/>
            <person name="Putnam N.H."/>
            <person name="Rokhsar D.S."/>
        </authorList>
    </citation>
    <scope>NUCLEOTIDE SEQUENCE [LARGE SCALE GENOMIC DNA]</scope>
</reference>
<evidence type="ECO:0000256" key="2">
    <source>
        <dbReference type="SAM" id="MobiDB-lite"/>
    </source>
</evidence>
<dbReference type="HOGENOM" id="CLU_296003_0_0_1"/>
<evidence type="ECO:0000256" key="1">
    <source>
        <dbReference type="PROSITE-ProRule" id="PRU00339"/>
    </source>
</evidence>
<dbReference type="PANTHER" id="PTHR16253">
    <property type="entry name" value="TETRATRICOPEPTIDE REPEAT PROTEIN 22"/>
    <property type="match status" value="1"/>
</dbReference>
<protein>
    <submittedName>
        <fullName evidence="3">Uncharacterized protein</fullName>
    </submittedName>
</protein>
<dbReference type="SUPFAM" id="SSF52200">
    <property type="entry name" value="Toll/Interleukin receptor TIR domain"/>
    <property type="match status" value="1"/>
</dbReference>
<feature type="compositionally biased region" description="Low complexity" evidence="2">
    <location>
        <begin position="358"/>
        <end position="374"/>
    </location>
</feature>
<dbReference type="InterPro" id="IPR042342">
    <property type="entry name" value="TTC22"/>
</dbReference>
<feature type="compositionally biased region" description="Polar residues" evidence="2">
    <location>
        <begin position="508"/>
        <end position="524"/>
    </location>
</feature>
<dbReference type="PROSITE" id="PS50005">
    <property type="entry name" value="TPR"/>
    <property type="match status" value="1"/>
</dbReference>
<dbReference type="KEGG" id="lgi:LOTGIDRAFT_163290"/>
<dbReference type="EMBL" id="KB202237">
    <property type="protein sequence ID" value="ESO91566.1"/>
    <property type="molecule type" value="Genomic_DNA"/>
</dbReference>
<feature type="compositionally biased region" description="Polar residues" evidence="2">
    <location>
        <begin position="322"/>
        <end position="337"/>
    </location>
</feature>
<dbReference type="OMA" id="RECIEND"/>
<dbReference type="Proteomes" id="UP000030746">
    <property type="component" value="Unassembled WGS sequence"/>
</dbReference>
<dbReference type="InterPro" id="IPR019734">
    <property type="entry name" value="TPR_rpt"/>
</dbReference>
<dbReference type="AlphaFoldDB" id="V4AE07"/>
<feature type="region of interest" description="Disordered" evidence="2">
    <location>
        <begin position="463"/>
        <end position="524"/>
    </location>
</feature>
<dbReference type="CTD" id="20239376"/>
<dbReference type="InterPro" id="IPR035897">
    <property type="entry name" value="Toll_tir_struct_dom_sf"/>
</dbReference>
<keyword evidence="1" id="KW-0802">TPR repeat</keyword>
<accession>V4AE07</accession>
<sequence>MENDDEYKAFIKKLEKFPNYFQMGADYSNLRRWKKLKQKLDDETEDFEDMCEMDRFRNLNLFGCVYFYLGDMKHAESNILEVLTKSDWTNINACVMMAKMWYIQGKITKAKEIMEKLNELAEDPYKIDIAKGELCYAWSRLDPKHYKKGIDESEKLVSKYADKPEYPIWAFGLALFYRRCLHLSARSLHPDLNISVSQCFKRAKELFENNIRSDDIEPIYKARSYIELANLLALKNIFPDIESSSDDKIYSTIKEGVKLAPECASILMKAGKVMKYIRKYLESEEYLQKANELRPNSFNCHQLALIKISNIRHANYNKSGCNRPSYHSTNNHAGKSQIQKRRGKGSSKWQDARDKPTRTNTTTHTWSTPTNTSHQQTHKKQLFKSEANCPKVQLDQQTKERGSSTNPGLEEDCAVQEHCTFHDLENELVPDFKMMSLGVRTNKTSEKIYSDNTHTAHKVLSTTRASEGILESPETKHKGAQPNYESCPTPPIQPSNHLDQRPRVPESVPTQVEKQMTPPKQASMKSIIKSPNFKTFGKYKSRQLVPCLELLQRSVKYSNNTNFSACYDWGLTILHMTPQNYEAALEKFNIVINNSDSKDLRYKAYEQAGICRMKMSEDEHDKDREYHRKDAYEMFTRAIRCWADCQRMELHEYFNDAEQNCCSLREMILGDDSKSDDQQRKQLAHIYYLIRQYGPSLELYKELYNNLKDSSGQDIEIIQGIINNRLKLKQFDEARDLLAILLLSKEGSDCHKFKFEVLKEMLDYAIVNKDRMLAESVVHFDQNFSYDVVILYNESDKSSSKLGKCLAVWLFEIGLEVTYNTNDVIAGHSILEGQGIILGSSRMAICIINDDKKCDHLDYVMEMTLQEFHTDGREIFPLLINDSKLAGQFNLCKPFRVPGTNNSVFDEQKTDILKAFSDIYLASGNSPTKPQSETNQTSPKSYTLEQQ</sequence>
<dbReference type="GeneID" id="20239376"/>
<keyword evidence="4" id="KW-1185">Reference proteome</keyword>
<name>V4AE07_LOTGI</name>
<gene>
    <name evidence="3" type="ORF">LOTGIDRAFT_163290</name>
</gene>
<feature type="region of interest" description="Disordered" evidence="2">
    <location>
        <begin position="322"/>
        <end position="381"/>
    </location>
</feature>
<dbReference type="Gene3D" id="1.25.40.10">
    <property type="entry name" value="Tetratricopeptide repeat domain"/>
    <property type="match status" value="2"/>
</dbReference>
<evidence type="ECO:0000313" key="3">
    <source>
        <dbReference type="EMBL" id="ESO91566.1"/>
    </source>
</evidence>
<feature type="repeat" description="TPR" evidence="1">
    <location>
        <begin position="264"/>
        <end position="297"/>
    </location>
</feature>
<feature type="region of interest" description="Disordered" evidence="2">
    <location>
        <begin position="924"/>
        <end position="947"/>
    </location>
</feature>
<dbReference type="InterPro" id="IPR011990">
    <property type="entry name" value="TPR-like_helical_dom_sf"/>
</dbReference>
<proteinExistence type="predicted"/>
<organism evidence="3 4">
    <name type="scientific">Lottia gigantea</name>
    <name type="common">Giant owl limpet</name>
    <dbReference type="NCBI Taxonomy" id="225164"/>
    <lineage>
        <taxon>Eukaryota</taxon>
        <taxon>Metazoa</taxon>
        <taxon>Spiralia</taxon>
        <taxon>Lophotrochozoa</taxon>
        <taxon>Mollusca</taxon>
        <taxon>Gastropoda</taxon>
        <taxon>Patellogastropoda</taxon>
        <taxon>Lottioidea</taxon>
        <taxon>Lottiidae</taxon>
        <taxon>Lottia</taxon>
    </lineage>
</organism>
<dbReference type="STRING" id="225164.V4AE07"/>